<reference evidence="8" key="1">
    <citation type="submission" date="2019-05" db="EMBL/GenBank/DDBJ databases">
        <title>Annotation for the trematode Fasciolopsis buski.</title>
        <authorList>
            <person name="Choi Y.-J."/>
        </authorList>
    </citation>
    <scope>NUCLEOTIDE SEQUENCE</scope>
    <source>
        <strain evidence="8">HT</strain>
        <tissue evidence="8">Whole worm</tissue>
    </source>
</reference>
<dbReference type="InterPro" id="IPR051170">
    <property type="entry name" value="Neural/epithelial_adhesion"/>
</dbReference>
<feature type="domain" description="Ig-like" evidence="6">
    <location>
        <begin position="405"/>
        <end position="565"/>
    </location>
</feature>
<feature type="domain" description="Ig-like" evidence="6">
    <location>
        <begin position="149"/>
        <end position="323"/>
    </location>
</feature>
<dbReference type="PROSITE" id="PS50835">
    <property type="entry name" value="IG_LIKE"/>
    <property type="match status" value="4"/>
</dbReference>
<dbReference type="Pfam" id="PF00041">
    <property type="entry name" value="fn3"/>
    <property type="match status" value="1"/>
</dbReference>
<evidence type="ECO:0000256" key="1">
    <source>
        <dbReference type="ARBA" id="ARBA00022729"/>
    </source>
</evidence>
<dbReference type="InterPro" id="IPR013151">
    <property type="entry name" value="Immunoglobulin_dom"/>
</dbReference>
<dbReference type="SMART" id="SM00409">
    <property type="entry name" value="IG"/>
    <property type="match status" value="4"/>
</dbReference>
<dbReference type="InterPro" id="IPR036179">
    <property type="entry name" value="Ig-like_dom_sf"/>
</dbReference>
<evidence type="ECO:0000256" key="5">
    <source>
        <dbReference type="SAM" id="SignalP"/>
    </source>
</evidence>
<feature type="chain" id="PRO_5034177869" evidence="5">
    <location>
        <begin position="23"/>
        <end position="1167"/>
    </location>
</feature>
<feature type="domain" description="Ig-like" evidence="6">
    <location>
        <begin position="35"/>
        <end position="139"/>
    </location>
</feature>
<dbReference type="PANTHER" id="PTHR12231:SF253">
    <property type="entry name" value="DPR-INTERACTING PROTEIN ETA, ISOFORM B-RELATED"/>
    <property type="match status" value="1"/>
</dbReference>
<protein>
    <submittedName>
        <fullName evidence="8">Fasciclin-2</fullName>
    </submittedName>
</protein>
<keyword evidence="4" id="KW-0393">Immunoglobulin domain</keyword>
<keyword evidence="3" id="KW-1015">Disulfide bond</keyword>
<dbReference type="Proteomes" id="UP000728185">
    <property type="component" value="Unassembled WGS sequence"/>
</dbReference>
<dbReference type="SMART" id="SM00060">
    <property type="entry name" value="FN3"/>
    <property type="match status" value="2"/>
</dbReference>
<feature type="signal peptide" evidence="5">
    <location>
        <begin position="1"/>
        <end position="22"/>
    </location>
</feature>
<comment type="caution">
    <text evidence="8">The sequence shown here is derived from an EMBL/GenBank/DDBJ whole genome shotgun (WGS) entry which is preliminary data.</text>
</comment>
<keyword evidence="2" id="KW-0677">Repeat</keyword>
<sequence>MIRYIQSVIVMLCLSNAVPTSGQSVMALRAFCSKPNAVSIVGGAHSRLVNEGARVTLTCCMPGVSNGHDHEQLVWIGPKGTELANHFSVPHSRADHLAYSVPDFRSPNHLVTMLVIQSFRMEDAGEYTCRKANPRQTVEPMSVMIIPRPRLLADYIPLAPTNAEDSGSAVVAGSPVFVVFEEGRNGQLECRRNAQFRSDQVQITWYFQGRQLIAPAMAIPRPKHLITVNGQGELNKPNASPLTQAEVELAQLEKEKQMLEASRRVGVVWDRPVSLDPAELGISILDDGQVLNIHKAESRHSGTYLCKAEALNPAWTAERSPFDPPSYESGAIEAPMIVQLQAIRGIVFSPPRMLPGSPSEVNPTKLPEPGYRQRELKRDMWAPSSMVPGERYYMQPLRRTSYDQPFELSRNIFRQTKPIAQEGGQLALECQARGKPTPQLLWYRGGMGTNMLTDSKAITFDQRIKEALQHLPLGDVQRQLGILIADNNRLYPAIVKADQWNDKNQLGNSDGQTPNVGDTMTHKLGRFELTVGTRKDDTGDPVIMVSRLIINNLQPSDATRYTCLALLDLQQYGGSGNYTDVGSVLPDVIMKPRIIKYGTNLHAAGYPGENATLTCEAYGGLDDPRGLRIHFLRGPNVPRLIKSLGSAREKTVSDDTLEVNNLFGMATTAPSALMFQSAHTNTENSLYGSMDNFADHQDSTDEIDRGVERVRPDMDERHHLSKTVDPHNPYVSVLQLNVTDLRPEDNAYYACEVQAGPHWRAIAPTAHEGAGRLTVWFAPVDVEPRTVGSMAAMEPGSSFQTEANGINKSVVYGLSHLPSKLACQAHGQPPPAWTWHGPQTGPDIPLGASNGPEGYTKTDFQDGEWSVSELSVPASYRNVGVFGTYSCIASNRLGSATGLIRLKLATHPDKPSLRACKVEAQVIELCVDPPKDSGGLPLTHYELLIQTHPQGGFYGPFAYLPGRRLVRLPHLIPGYYYRFALSAVSDAGRGPNAYLEVTTNKLSTPAIKMLTAQEYIEPSAYTVHWKTSGSSGPDIEQYKISIRPVEVDYSMGEISGRPIGGWTEYAVVNPQCAQSNEDSDNYPVCQYRVENLQPDKAYELELSAQNSVGFAQAQRIIFRTSSVNGASGRMLNMPSYLRQTPRNTAKAPCNSRVYFFLMCSLCFYAAI</sequence>
<dbReference type="SUPFAM" id="SSF48726">
    <property type="entry name" value="Immunoglobulin"/>
    <property type="match status" value="4"/>
</dbReference>
<dbReference type="OrthoDB" id="2151624at2759"/>
<evidence type="ECO:0000256" key="3">
    <source>
        <dbReference type="ARBA" id="ARBA00023157"/>
    </source>
</evidence>
<evidence type="ECO:0000259" key="7">
    <source>
        <dbReference type="PROSITE" id="PS50853"/>
    </source>
</evidence>
<dbReference type="InterPro" id="IPR003598">
    <property type="entry name" value="Ig_sub2"/>
</dbReference>
<dbReference type="PANTHER" id="PTHR12231">
    <property type="entry name" value="CTX-RELATED TYPE I TRANSMEMBRANE PROTEIN"/>
    <property type="match status" value="1"/>
</dbReference>
<dbReference type="EMBL" id="LUCM01001032">
    <property type="protein sequence ID" value="KAA0199602.1"/>
    <property type="molecule type" value="Genomic_DNA"/>
</dbReference>
<accession>A0A8E0S377</accession>
<dbReference type="PROSITE" id="PS50853">
    <property type="entry name" value="FN3"/>
    <property type="match status" value="1"/>
</dbReference>
<evidence type="ECO:0000256" key="4">
    <source>
        <dbReference type="ARBA" id="ARBA00023319"/>
    </source>
</evidence>
<dbReference type="InterPro" id="IPR013783">
    <property type="entry name" value="Ig-like_fold"/>
</dbReference>
<gene>
    <name evidence="8" type="ORF">FBUS_00902</name>
</gene>
<dbReference type="AlphaFoldDB" id="A0A8E0S377"/>
<dbReference type="InterPro" id="IPR036116">
    <property type="entry name" value="FN3_sf"/>
</dbReference>
<dbReference type="SMART" id="SM00408">
    <property type="entry name" value="IGc2"/>
    <property type="match status" value="4"/>
</dbReference>
<evidence type="ECO:0000259" key="6">
    <source>
        <dbReference type="PROSITE" id="PS50835"/>
    </source>
</evidence>
<dbReference type="Gene3D" id="2.60.40.10">
    <property type="entry name" value="Immunoglobulins"/>
    <property type="match status" value="6"/>
</dbReference>
<dbReference type="SUPFAM" id="SSF49265">
    <property type="entry name" value="Fibronectin type III"/>
    <property type="match status" value="1"/>
</dbReference>
<keyword evidence="9" id="KW-1185">Reference proteome</keyword>
<organism evidence="8 9">
    <name type="scientific">Fasciolopsis buskii</name>
    <dbReference type="NCBI Taxonomy" id="27845"/>
    <lineage>
        <taxon>Eukaryota</taxon>
        <taxon>Metazoa</taxon>
        <taxon>Spiralia</taxon>
        <taxon>Lophotrochozoa</taxon>
        <taxon>Platyhelminthes</taxon>
        <taxon>Trematoda</taxon>
        <taxon>Digenea</taxon>
        <taxon>Plagiorchiida</taxon>
        <taxon>Echinostomata</taxon>
        <taxon>Echinostomatoidea</taxon>
        <taxon>Fasciolidae</taxon>
        <taxon>Fasciolopsis</taxon>
    </lineage>
</organism>
<feature type="domain" description="Fibronectin type-III" evidence="7">
    <location>
        <begin position="907"/>
        <end position="1006"/>
    </location>
</feature>
<name>A0A8E0S377_9TREM</name>
<evidence type="ECO:0000313" key="9">
    <source>
        <dbReference type="Proteomes" id="UP000728185"/>
    </source>
</evidence>
<evidence type="ECO:0000256" key="2">
    <source>
        <dbReference type="ARBA" id="ARBA00022737"/>
    </source>
</evidence>
<dbReference type="InterPro" id="IPR003599">
    <property type="entry name" value="Ig_sub"/>
</dbReference>
<evidence type="ECO:0000313" key="8">
    <source>
        <dbReference type="EMBL" id="KAA0199602.1"/>
    </source>
</evidence>
<dbReference type="InterPro" id="IPR007110">
    <property type="entry name" value="Ig-like_dom"/>
</dbReference>
<dbReference type="CDD" id="cd00063">
    <property type="entry name" value="FN3"/>
    <property type="match status" value="2"/>
</dbReference>
<feature type="domain" description="Ig-like" evidence="6">
    <location>
        <begin position="784"/>
        <end position="905"/>
    </location>
</feature>
<proteinExistence type="predicted"/>
<keyword evidence="1 5" id="KW-0732">Signal</keyword>
<dbReference type="InterPro" id="IPR003961">
    <property type="entry name" value="FN3_dom"/>
</dbReference>
<dbReference type="Pfam" id="PF00047">
    <property type="entry name" value="ig"/>
    <property type="match status" value="1"/>
</dbReference>